<dbReference type="AlphaFoldDB" id="A0A7D5EYX5"/>
<proteinExistence type="predicted"/>
<sequence>MNVRYRYDTNRVIPIPSGMDDDDTGRAWARTAAVEYAAHIRDEIALDEAAVSRIENLAADLVRASRDGRSAALFFLPEPQIAAPFTVMYSPDRPSRDEQEDFLWPRSCLLRPVHEMISAEGLGAGSSVALVQRVQERTFAERRWLFLGERGAVAVTLGPVPVPILSIVDPLTETIIDTLAVDEYVPEARGDGARQIADAFERDEERWVV</sequence>
<organism evidence="1 2">
    <name type="scientific">Microbacterium oleivorans</name>
    <dbReference type="NCBI Taxonomy" id="273677"/>
    <lineage>
        <taxon>Bacteria</taxon>
        <taxon>Bacillati</taxon>
        <taxon>Actinomycetota</taxon>
        <taxon>Actinomycetes</taxon>
        <taxon>Micrococcales</taxon>
        <taxon>Microbacteriaceae</taxon>
        <taxon>Microbacterium</taxon>
    </lineage>
</organism>
<accession>A0A7D5EYX5</accession>
<protein>
    <submittedName>
        <fullName evidence="1">Uncharacterized protein</fullName>
    </submittedName>
</protein>
<evidence type="ECO:0000313" key="1">
    <source>
        <dbReference type="EMBL" id="QLD12128.1"/>
    </source>
</evidence>
<name>A0A7D5EYX5_9MICO</name>
<reference evidence="1 2" key="1">
    <citation type="submission" date="2020-06" db="EMBL/GenBank/DDBJ databases">
        <authorList>
            <person name="Jo H."/>
        </authorList>
    </citation>
    <scope>NUCLEOTIDE SEQUENCE [LARGE SCALE GENOMIC DNA]</scope>
    <source>
        <strain evidence="1 2">I46</strain>
    </source>
</reference>
<dbReference type="RefSeq" id="WP_178012641.1">
    <property type="nucleotide sequence ID" value="NZ_CP058316.1"/>
</dbReference>
<evidence type="ECO:0000313" key="2">
    <source>
        <dbReference type="Proteomes" id="UP000509638"/>
    </source>
</evidence>
<dbReference type="Proteomes" id="UP000509638">
    <property type="component" value="Chromosome"/>
</dbReference>
<gene>
    <name evidence="1" type="ORF">HW566_10335</name>
</gene>
<dbReference type="EMBL" id="CP058316">
    <property type="protein sequence ID" value="QLD12128.1"/>
    <property type="molecule type" value="Genomic_DNA"/>
</dbReference>